<evidence type="ECO:0008006" key="5">
    <source>
        <dbReference type="Google" id="ProtNLM"/>
    </source>
</evidence>
<dbReference type="RefSeq" id="XP_015403461.1">
    <property type="nucleotide sequence ID" value="XM_015554915.1"/>
</dbReference>
<dbReference type="Proteomes" id="UP000037505">
    <property type="component" value="Unassembled WGS sequence"/>
</dbReference>
<dbReference type="OrthoDB" id="5344006at2759"/>
<dbReference type="AlphaFoldDB" id="A0A0L1ITN8"/>
<keyword evidence="2" id="KW-0812">Transmembrane</keyword>
<evidence type="ECO:0000313" key="4">
    <source>
        <dbReference type="Proteomes" id="UP000037505"/>
    </source>
</evidence>
<evidence type="ECO:0000256" key="2">
    <source>
        <dbReference type="SAM" id="Phobius"/>
    </source>
</evidence>
<comment type="caution">
    <text evidence="3">The sequence shown here is derived from an EMBL/GenBank/DDBJ whole genome shotgun (WGS) entry which is preliminary data.</text>
</comment>
<feature type="region of interest" description="Disordered" evidence="1">
    <location>
        <begin position="223"/>
        <end position="244"/>
    </location>
</feature>
<accession>A0A0L1ITN8</accession>
<reference evidence="3 4" key="1">
    <citation type="submission" date="2014-06" db="EMBL/GenBank/DDBJ databases">
        <title>The Genome of the Aflatoxigenic Filamentous Fungus Aspergillus nomius.</title>
        <authorList>
            <person name="Moore M.G."/>
            <person name="Shannon B.M."/>
            <person name="Brian M.M."/>
        </authorList>
    </citation>
    <scope>NUCLEOTIDE SEQUENCE [LARGE SCALE GENOMIC DNA]</scope>
    <source>
        <strain evidence="3 4">NRRL 13137</strain>
    </source>
</reference>
<keyword evidence="4" id="KW-1185">Reference proteome</keyword>
<proteinExistence type="predicted"/>
<organism evidence="3 4">
    <name type="scientific">Aspergillus nomiae NRRL (strain ATCC 15546 / NRRL 13137 / CBS 260.88 / M93)</name>
    <dbReference type="NCBI Taxonomy" id="1509407"/>
    <lineage>
        <taxon>Eukaryota</taxon>
        <taxon>Fungi</taxon>
        <taxon>Dikarya</taxon>
        <taxon>Ascomycota</taxon>
        <taxon>Pezizomycotina</taxon>
        <taxon>Eurotiomycetes</taxon>
        <taxon>Eurotiomycetidae</taxon>
        <taxon>Eurotiales</taxon>
        <taxon>Aspergillaceae</taxon>
        <taxon>Aspergillus</taxon>
        <taxon>Aspergillus subgen. Circumdati</taxon>
    </lineage>
</organism>
<feature type="transmembrane region" description="Helical" evidence="2">
    <location>
        <begin position="21"/>
        <end position="44"/>
    </location>
</feature>
<gene>
    <name evidence="3" type="ORF">ANOM_009659</name>
</gene>
<sequence length="289" mass="32119">MRSKPTSVKPSAYPAIPFHAIRAVGFISTLVVGIILAVFIYNLHQGGFKLPWAFLVHILATNRRYPFPSQLRPNYHNPLLLWPLTALSLLSNTICLLLWLISLGLLSWSMSQTILTTCNATYWATSTGITVCRIYKALFAFTVLANISYIAAIALDVIVRRRQTRLGEYDPMASNAALNDYKMHDRSSSALSGGMGPYGGLDEQHPAFRSNNHPDEVYSDIPAPGNYSGQTMPPPVYGASSNLEQHHGGEAQDYYQPTPTRPRVRFSTYGHDGYGHPSEQTHYDPAAYR</sequence>
<feature type="transmembrane region" description="Helical" evidence="2">
    <location>
        <begin position="137"/>
        <end position="159"/>
    </location>
</feature>
<evidence type="ECO:0000313" key="3">
    <source>
        <dbReference type="EMBL" id="KNG82538.1"/>
    </source>
</evidence>
<name>A0A0L1ITN8_ASPN3</name>
<keyword evidence="2" id="KW-1133">Transmembrane helix</keyword>
<protein>
    <recommendedName>
        <fullName evidence="5">MARVEL domain-containing protein</fullName>
    </recommendedName>
</protein>
<feature type="transmembrane region" description="Helical" evidence="2">
    <location>
        <begin position="79"/>
        <end position="101"/>
    </location>
</feature>
<keyword evidence="2" id="KW-0472">Membrane</keyword>
<evidence type="ECO:0000256" key="1">
    <source>
        <dbReference type="SAM" id="MobiDB-lite"/>
    </source>
</evidence>
<dbReference type="GeneID" id="26811463"/>
<dbReference type="EMBL" id="JNOM01000337">
    <property type="protein sequence ID" value="KNG82538.1"/>
    <property type="molecule type" value="Genomic_DNA"/>
</dbReference>
<feature type="region of interest" description="Disordered" evidence="1">
    <location>
        <begin position="269"/>
        <end position="289"/>
    </location>
</feature>